<dbReference type="Proteomes" id="UP001642540">
    <property type="component" value="Unassembled WGS sequence"/>
</dbReference>
<dbReference type="InterPro" id="IPR008978">
    <property type="entry name" value="HSP20-like_chaperone"/>
</dbReference>
<dbReference type="PROSITE" id="PS51203">
    <property type="entry name" value="CS"/>
    <property type="match status" value="1"/>
</dbReference>
<dbReference type="Gene3D" id="1.20.5.740">
    <property type="entry name" value="Single helix bin"/>
    <property type="match status" value="1"/>
</dbReference>
<organism evidence="2 3">
    <name type="scientific">Orchesella dallaii</name>
    <dbReference type="NCBI Taxonomy" id="48710"/>
    <lineage>
        <taxon>Eukaryota</taxon>
        <taxon>Metazoa</taxon>
        <taxon>Ecdysozoa</taxon>
        <taxon>Arthropoda</taxon>
        <taxon>Hexapoda</taxon>
        <taxon>Collembola</taxon>
        <taxon>Entomobryomorpha</taxon>
        <taxon>Entomobryoidea</taxon>
        <taxon>Orchesellidae</taxon>
        <taxon>Orchesellinae</taxon>
        <taxon>Orchesella</taxon>
    </lineage>
</organism>
<dbReference type="PANTHER" id="PTHR12356">
    <property type="entry name" value="NUCLEAR MOVEMENT PROTEIN NUDC"/>
    <property type="match status" value="1"/>
</dbReference>
<proteinExistence type="predicted"/>
<name>A0ABP1RA31_9HEXA</name>
<gene>
    <name evidence="2" type="ORF">ODALV1_LOCUS18863</name>
</gene>
<keyword evidence="3" id="KW-1185">Reference proteome</keyword>
<comment type="caution">
    <text evidence="2">The sequence shown here is derived from an EMBL/GenBank/DDBJ whole genome shotgun (WGS) entry which is preliminary data.</text>
</comment>
<feature type="domain" description="CS" evidence="1">
    <location>
        <begin position="16"/>
        <end position="109"/>
    </location>
</feature>
<dbReference type="InterPro" id="IPR007052">
    <property type="entry name" value="CS_dom"/>
</dbReference>
<dbReference type="Pfam" id="PF04969">
    <property type="entry name" value="CS"/>
    <property type="match status" value="1"/>
</dbReference>
<dbReference type="InterPro" id="IPR037898">
    <property type="entry name" value="NudC_fam"/>
</dbReference>
<sequence length="151" mass="17410">MEGLSHFDEKAGIVVSNHEWGRWSQSVKEVNIEVNLEHGTKAKEIGVCIKPNHLQCRMANNSKEFLNGKLFGTIKVDESIWTIEEKKRLRIVLTKANYSTKEAVWTSLFENEFAADKETVKQMKAKLDLERFQMEYPGMDFSRAKLSSNNK</sequence>
<dbReference type="Gene3D" id="2.60.40.790">
    <property type="match status" value="1"/>
</dbReference>
<accession>A0ABP1RA31</accession>
<protein>
    <recommendedName>
        <fullName evidence="1">CS domain-containing protein</fullName>
    </recommendedName>
</protein>
<reference evidence="2 3" key="1">
    <citation type="submission" date="2024-08" db="EMBL/GenBank/DDBJ databases">
        <authorList>
            <person name="Cucini C."/>
            <person name="Frati F."/>
        </authorList>
    </citation>
    <scope>NUCLEOTIDE SEQUENCE [LARGE SCALE GENOMIC DNA]</scope>
</reference>
<evidence type="ECO:0000259" key="1">
    <source>
        <dbReference type="PROSITE" id="PS51203"/>
    </source>
</evidence>
<dbReference type="EMBL" id="CAXLJM020000062">
    <property type="protein sequence ID" value="CAL8120125.1"/>
    <property type="molecule type" value="Genomic_DNA"/>
</dbReference>
<dbReference type="SUPFAM" id="SSF49764">
    <property type="entry name" value="HSP20-like chaperones"/>
    <property type="match status" value="1"/>
</dbReference>
<dbReference type="PANTHER" id="PTHR12356:SF18">
    <property type="entry name" value="NUDC DOMAIN-CONTAINING PROTEIN 2"/>
    <property type="match status" value="1"/>
</dbReference>
<evidence type="ECO:0000313" key="3">
    <source>
        <dbReference type="Proteomes" id="UP001642540"/>
    </source>
</evidence>
<evidence type="ECO:0000313" key="2">
    <source>
        <dbReference type="EMBL" id="CAL8120125.1"/>
    </source>
</evidence>